<feature type="compositionally biased region" description="Low complexity" evidence="1">
    <location>
        <begin position="650"/>
        <end position="667"/>
    </location>
</feature>
<organism evidence="3">
    <name type="scientific">Volvox carteri f. nagariensis</name>
    <dbReference type="NCBI Taxonomy" id="3068"/>
    <lineage>
        <taxon>Eukaryota</taxon>
        <taxon>Viridiplantae</taxon>
        <taxon>Chlorophyta</taxon>
        <taxon>core chlorophytes</taxon>
        <taxon>Chlorophyceae</taxon>
        <taxon>CS clade</taxon>
        <taxon>Chlamydomonadales</taxon>
        <taxon>Volvocaceae</taxon>
        <taxon>Volvox</taxon>
    </lineage>
</organism>
<dbReference type="KEGG" id="vcn:VOLCADRAFT_99410"/>
<feature type="compositionally biased region" description="Low complexity" evidence="1">
    <location>
        <begin position="483"/>
        <end position="494"/>
    </location>
</feature>
<accession>D8UHQ7</accession>
<dbReference type="Proteomes" id="UP000001058">
    <property type="component" value="Unassembled WGS sequence"/>
</dbReference>
<dbReference type="RefSeq" id="XP_002958214.1">
    <property type="nucleotide sequence ID" value="XM_002958168.1"/>
</dbReference>
<feature type="compositionally biased region" description="Low complexity" evidence="1">
    <location>
        <begin position="545"/>
        <end position="554"/>
    </location>
</feature>
<dbReference type="GeneID" id="9623284"/>
<gene>
    <name evidence="2" type="ORF">VOLCADRAFT_99410</name>
</gene>
<dbReference type="InParanoid" id="D8UHQ7"/>
<evidence type="ECO:0000313" key="2">
    <source>
        <dbReference type="EMBL" id="EFJ40748.1"/>
    </source>
</evidence>
<dbReference type="AlphaFoldDB" id="D8UHQ7"/>
<protein>
    <submittedName>
        <fullName evidence="2">Uncharacterized protein</fullName>
    </submittedName>
</protein>
<feature type="region of interest" description="Disordered" evidence="1">
    <location>
        <begin position="475"/>
        <end position="555"/>
    </location>
</feature>
<sequence>MYTVGTINTIAPYVQKAFGATYGTRPPAHRIQEQMADPGSDAAAVAKTSLSLARITHHPAPLLCPNNDNNHNTSRKTAFIANTTAAAAAADGTAEQAVKEVGYCSAYQQPQQLQLLLPAGCIRTAACKWRRGDGERGGFQDHQNDLLLLLASGALVLAHFFTPRQQPPAPPPLTLHAASTVPCSPSRPPVATMTTTTTTAVDISAAPFIAAATAAATAPVQFLPRTVFSEHLTPLSCSCPAAGSHRGSHSRGPHQMQTAWPQTAMGPAVGLRDGSPANEDGVAAPSTATLVATTTAAMECAAALMNYCPAPDKRIRLGTVPPSSTSSVPPCRRFSLLATTASSSSSGGEDELSPLLRIHNQQSHNDARNEVAVQQTAVLPSPSPHEGNRDNYGPAMHFNNLDHSVRCTCRAVYDGGLMANHACDVVEGPKQQQQQQQQLGGQKRRLLDFVWAHDRYVTWSPSPYFQPSYDDLREGATGPLVSTPPTATLSSAPSLPSPLPQDYHGYNRPLLSSAIRDPSESHPSRRQPVSHDGGLLAEVGGQQGGQQQQQEQQQRICSRVASAEANNGNFADEDCGNYDCDNFTSAPAAGLTVVETPAAVSGAEDGDGGDPQRMPPSSVQQISTAAPEALECVIRLRRWPRADILSLSSFPSWSSAPPSRSPSFCSSDGGGDEQHWAVLRHPLQS</sequence>
<reference evidence="2 3" key="1">
    <citation type="journal article" date="2010" name="Science">
        <title>Genomic analysis of organismal complexity in the multicellular green alga Volvox carteri.</title>
        <authorList>
            <person name="Prochnik S.E."/>
            <person name="Umen J."/>
            <person name="Nedelcu A.M."/>
            <person name="Hallmann A."/>
            <person name="Miller S.M."/>
            <person name="Nishii I."/>
            <person name="Ferris P."/>
            <person name="Kuo A."/>
            <person name="Mitros T."/>
            <person name="Fritz-Laylin L.K."/>
            <person name="Hellsten U."/>
            <person name="Chapman J."/>
            <person name="Simakov O."/>
            <person name="Rensing S.A."/>
            <person name="Terry A."/>
            <person name="Pangilinan J."/>
            <person name="Kapitonov V."/>
            <person name="Jurka J."/>
            <person name="Salamov A."/>
            <person name="Shapiro H."/>
            <person name="Schmutz J."/>
            <person name="Grimwood J."/>
            <person name="Lindquist E."/>
            <person name="Lucas S."/>
            <person name="Grigoriev I.V."/>
            <person name="Schmitt R."/>
            <person name="Kirk D."/>
            <person name="Rokhsar D.S."/>
        </authorList>
    </citation>
    <scope>NUCLEOTIDE SEQUENCE [LARGE SCALE GENOMIC DNA]</scope>
    <source>
        <strain evidence="3">f. Nagariensis / Eve</strain>
    </source>
</reference>
<dbReference type="EMBL" id="GL378408">
    <property type="protein sequence ID" value="EFJ40748.1"/>
    <property type="molecule type" value="Genomic_DNA"/>
</dbReference>
<keyword evidence="3" id="KW-1185">Reference proteome</keyword>
<proteinExistence type="predicted"/>
<feature type="region of interest" description="Disordered" evidence="1">
    <location>
        <begin position="650"/>
        <end position="673"/>
    </location>
</feature>
<name>D8UHQ7_VOLCA</name>
<evidence type="ECO:0000313" key="3">
    <source>
        <dbReference type="Proteomes" id="UP000001058"/>
    </source>
</evidence>
<feature type="region of interest" description="Disordered" evidence="1">
    <location>
        <begin position="600"/>
        <end position="622"/>
    </location>
</feature>
<evidence type="ECO:0000256" key="1">
    <source>
        <dbReference type="SAM" id="MobiDB-lite"/>
    </source>
</evidence>